<dbReference type="EMBL" id="FYEK01000028">
    <property type="protein sequence ID" value="SNB65970.1"/>
    <property type="molecule type" value="Genomic_DNA"/>
</dbReference>
<comment type="subcellular location">
    <subcellularLocation>
        <location evidence="11">Cytoplasm</location>
    </subcellularLocation>
</comment>
<dbReference type="InterPro" id="IPR002723">
    <property type="entry name" value="BpsA_C"/>
</dbReference>
<evidence type="ECO:0000256" key="2">
    <source>
        <dbReference type="ARBA" id="ARBA00022793"/>
    </source>
</evidence>
<dbReference type="InterPro" id="IPR016067">
    <property type="entry name" value="S-AdoMet_deCO2ase_core"/>
</dbReference>
<dbReference type="HAMAP" id="MF_00464">
    <property type="entry name" value="AdoMetDC_1"/>
    <property type="match status" value="1"/>
</dbReference>
<evidence type="ECO:0000256" key="3">
    <source>
        <dbReference type="ARBA" id="ARBA00022813"/>
    </source>
</evidence>
<dbReference type="Gene3D" id="1.10.10.10">
    <property type="entry name" value="Winged helix-like DNA-binding domain superfamily/Winged helix DNA-binding domain"/>
    <property type="match status" value="1"/>
</dbReference>
<name>A0A212R1V0_9CHLR</name>
<organism evidence="13 14">
    <name type="scientific">Thermoflexus hugenholtzii JAD2</name>
    <dbReference type="NCBI Taxonomy" id="877466"/>
    <lineage>
        <taxon>Bacteria</taxon>
        <taxon>Bacillati</taxon>
        <taxon>Chloroflexota</taxon>
        <taxon>Thermoflexia</taxon>
        <taxon>Thermoflexales</taxon>
        <taxon>Thermoflexaceae</taxon>
        <taxon>Thermoflexus</taxon>
    </lineage>
</organism>
<comment type="subunit">
    <text evidence="10">Heterotetramer of two alpha and two beta chains arranged as a dimer of alpha/beta heterodimers.</text>
</comment>
<dbReference type="InParanoid" id="A0A212R1V0"/>
<keyword evidence="8 10" id="KW-0704">Schiff base</keyword>
<keyword evidence="11" id="KW-0808">Transferase</keyword>
<feature type="active site" description="Schiff-base intermediate with substrate; via pyruvic acid" evidence="10">
    <location>
        <position position="430"/>
    </location>
</feature>
<evidence type="ECO:0000256" key="4">
    <source>
        <dbReference type="ARBA" id="ARBA00023066"/>
    </source>
</evidence>
<keyword evidence="7 10" id="KW-0456">Lyase</keyword>
<comment type="PTM">
    <text evidence="10">Is synthesized initially as an inactive proenzyme. Formation of the active enzyme involves a self-maturation process in which the active site pyruvoyl group is generated from an internal serine residue via an autocatalytic post-translational modification. Two non-identical subunits are generated from the proenzyme in this reaction, and the pyruvate is formed at the N-terminus of the alpha chain, which is derived from the carboxyl end of the proenzyme. The post-translation cleavage follows an unusual pathway, termed non-hydrolytic serinolysis, in which the side chain hydroxyl group of the serine supplies its oxygen atom to form the C-terminus of the beta chain, while the remainder of the serine residue undergoes an oxidative deamination to produce ammonia and the pyruvoyl group blocking the N-terminus of the alpha chain.</text>
</comment>
<evidence type="ECO:0000256" key="6">
    <source>
        <dbReference type="ARBA" id="ARBA00023145"/>
    </source>
</evidence>
<keyword evidence="2 10" id="KW-0210">Decarboxylase</keyword>
<feature type="chain" id="PRO_5023464228" description="S-adenosylmethionine decarboxylase beta chain" evidence="10">
    <location>
        <begin position="1"/>
        <end position="429"/>
    </location>
</feature>
<evidence type="ECO:0000256" key="1">
    <source>
        <dbReference type="ARBA" id="ARBA00022691"/>
    </source>
</evidence>
<dbReference type="CDD" id="cd02440">
    <property type="entry name" value="AdoMet_MTases"/>
    <property type="match status" value="1"/>
</dbReference>
<comment type="catalytic activity">
    <reaction evidence="11">
        <text>2 S-adenosyl 3-(methylsulfanyl)propylamine + spermidine = N(4)-bis(aminopropyl)spermidine + 2 S-methyl-5'-thioadenosine + 2 H(+)</text>
        <dbReference type="Rhea" id="RHEA:44132"/>
        <dbReference type="ChEBI" id="CHEBI:15378"/>
        <dbReference type="ChEBI" id="CHEBI:17509"/>
        <dbReference type="ChEBI" id="CHEBI:57443"/>
        <dbReference type="ChEBI" id="CHEBI:57834"/>
        <dbReference type="ChEBI" id="CHEBI:82771"/>
        <dbReference type="EC" id="2.5.1.128"/>
    </reaction>
</comment>
<evidence type="ECO:0000256" key="5">
    <source>
        <dbReference type="ARBA" id="ARBA00023115"/>
    </source>
</evidence>
<feature type="modified residue" description="Pyruvic acid (Ser); by autocatalysis" evidence="10">
    <location>
        <position position="430"/>
    </location>
</feature>
<dbReference type="PANTHER" id="PTHR33866:SF2">
    <property type="entry name" value="S-ADENOSYLMETHIONINE DECARBOXYLASE PROENZYME"/>
    <property type="match status" value="1"/>
</dbReference>
<dbReference type="OrthoDB" id="9793120at2"/>
<dbReference type="Gene3D" id="3.60.90.10">
    <property type="entry name" value="S-adenosylmethionine decarboxylase"/>
    <property type="match status" value="1"/>
</dbReference>
<feature type="active site" description="Proton donor; for catalytic activity" evidence="10">
    <location>
        <position position="450"/>
    </location>
</feature>
<dbReference type="InterPro" id="IPR036388">
    <property type="entry name" value="WH-like_DNA-bd_sf"/>
</dbReference>
<dbReference type="Proteomes" id="UP000197025">
    <property type="component" value="Unassembled WGS sequence"/>
</dbReference>
<proteinExistence type="inferred from homology"/>
<dbReference type="GO" id="GO:0005829">
    <property type="term" value="C:cytosol"/>
    <property type="evidence" value="ECO:0007669"/>
    <property type="project" value="TreeGrafter"/>
</dbReference>
<comment type="pathway">
    <text evidence="10">Amine and polyamine biosynthesis; S-adenosylmethioninamine biosynthesis; S-adenosylmethioninamine from S-adenosyl-L-methionine: step 1/1.</text>
</comment>
<keyword evidence="3 10" id="KW-0068">Autocatalytic cleavage</keyword>
<gene>
    <name evidence="10" type="primary">speH</name>
    <name evidence="11" type="synonym">bpsA</name>
    <name evidence="13" type="ORF">SAMN02746019_00000340</name>
</gene>
<dbReference type="InterPro" id="IPR029063">
    <property type="entry name" value="SAM-dependent_MTases_sf"/>
</dbReference>
<accession>A0A212R1V0</accession>
<dbReference type="InterPro" id="IPR003826">
    <property type="entry name" value="AdoMetDC_fam_prok"/>
</dbReference>
<keyword evidence="5 10" id="KW-0620">Polyamine biosynthesis</keyword>
<evidence type="ECO:0000256" key="9">
    <source>
        <dbReference type="ARBA" id="ARBA00023317"/>
    </source>
</evidence>
<reference evidence="14" key="1">
    <citation type="submission" date="2017-06" db="EMBL/GenBank/DDBJ databases">
        <authorList>
            <person name="Varghese N."/>
            <person name="Submissions S."/>
        </authorList>
    </citation>
    <scope>NUCLEOTIDE SEQUENCE [LARGE SCALE GENOMIC DNA]</scope>
    <source>
        <strain evidence="14">JAD2</strain>
    </source>
</reference>
<dbReference type="GO" id="GO:0008295">
    <property type="term" value="P:spermidine biosynthetic process"/>
    <property type="evidence" value="ECO:0007669"/>
    <property type="project" value="UniProtKB-UniRule"/>
</dbReference>
<dbReference type="GO" id="GO:0004014">
    <property type="term" value="F:adenosylmethionine decarboxylase activity"/>
    <property type="evidence" value="ECO:0007669"/>
    <property type="project" value="UniProtKB-UniRule"/>
</dbReference>
<evidence type="ECO:0000256" key="11">
    <source>
        <dbReference type="HAMAP-Rule" id="MF_01947"/>
    </source>
</evidence>
<keyword evidence="11" id="KW-0963">Cytoplasm</keyword>
<keyword evidence="1 10" id="KW-0949">S-adenosyl-L-methionine</keyword>
<feature type="domain" description="N(4)-bis(aminopropyl)spermidine synthase C-terminal" evidence="12">
    <location>
        <begin position="98"/>
        <end position="341"/>
    </location>
</feature>
<dbReference type="HAMAP" id="MF_01947">
    <property type="entry name" value="Aminopropyltransf_BpsA"/>
    <property type="match status" value="1"/>
</dbReference>
<dbReference type="SUPFAM" id="SSF53335">
    <property type="entry name" value="S-adenosyl-L-methionine-dependent methyltransferases"/>
    <property type="match status" value="1"/>
</dbReference>
<evidence type="ECO:0000256" key="8">
    <source>
        <dbReference type="ARBA" id="ARBA00023270"/>
    </source>
</evidence>
<protein>
    <recommendedName>
        <fullName evidence="10">S-adenosylmethionine decarboxylase proenzyme</fullName>
        <shortName evidence="10">AdoMetDC</shortName>
        <shortName evidence="10">SAMDC</shortName>
        <ecNumber evidence="10">4.1.1.50</ecNumber>
    </recommendedName>
    <component>
        <recommendedName>
            <fullName evidence="10">S-adenosylmethionine decarboxylase beta chain</fullName>
        </recommendedName>
    </component>
    <component>
        <recommendedName>
            <fullName evidence="10">S-adenosylmethionine decarboxylase alpha chain</fullName>
        </recommendedName>
    </component>
</protein>
<comment type="function">
    <text evidence="11">Involved in the biosynthesis of branched-chain polyamines, which support the growth of thermophiles under high-temperature conditions. Catalyzes the sequential condensation of spermidine with the aminopropyl groups of decarboxylated S-adenosylmethionines to produce N(4)-bis(aminopropyl)spermidine via N(4)-aminopropylspermidine.</text>
</comment>
<dbReference type="Gene3D" id="3.40.50.150">
    <property type="entry name" value="Vaccinia Virus protein VP39"/>
    <property type="match status" value="1"/>
</dbReference>
<comment type="function">
    <text evidence="10">Catalyzes the decarboxylation of S-adenosylmethionine to S-adenosylmethioninamine (dcAdoMet), the propylamine donor required for the synthesis of the polyamines spermine and spermidine from the diamine putrescine.</text>
</comment>
<dbReference type="PANTHER" id="PTHR33866">
    <property type="entry name" value="S-ADENOSYLMETHIONINE DECARBOXYLASE PROENZYME"/>
    <property type="match status" value="1"/>
</dbReference>
<evidence type="ECO:0000256" key="7">
    <source>
        <dbReference type="ARBA" id="ARBA00023239"/>
    </source>
</evidence>
<dbReference type="Pfam" id="PF01861">
    <property type="entry name" value="BpsA_C"/>
    <property type="match status" value="1"/>
</dbReference>
<dbReference type="InterPro" id="IPR014435">
    <property type="entry name" value="BpsA"/>
</dbReference>
<dbReference type="Pfam" id="PF02675">
    <property type="entry name" value="AdoMet_dc"/>
    <property type="match status" value="1"/>
</dbReference>
<keyword evidence="4 10" id="KW-0745">Spermidine biosynthesis</keyword>
<comment type="catalytic activity">
    <reaction evidence="10">
        <text>S-adenosyl-L-methionine + H(+) = S-adenosyl 3-(methylsulfanyl)propylamine + CO2</text>
        <dbReference type="Rhea" id="RHEA:15981"/>
        <dbReference type="ChEBI" id="CHEBI:15378"/>
        <dbReference type="ChEBI" id="CHEBI:16526"/>
        <dbReference type="ChEBI" id="CHEBI:57443"/>
        <dbReference type="ChEBI" id="CHEBI:59789"/>
        <dbReference type="EC" id="4.1.1.50"/>
    </reaction>
</comment>
<dbReference type="UniPathway" id="UPA00331">
    <property type="reaction ID" value="UER00451"/>
</dbReference>
<keyword evidence="6 10" id="KW-0865">Zymogen</keyword>
<keyword evidence="14" id="KW-1185">Reference proteome</keyword>
<feature type="site" description="Cleavage (non-hydrolytic); by autolysis" evidence="10">
    <location>
        <begin position="429"/>
        <end position="430"/>
    </location>
</feature>
<feature type="active site" description="Proton acceptor; for processing activity" evidence="10">
    <location>
        <position position="435"/>
    </location>
</feature>
<dbReference type="EC" id="4.1.1.50" evidence="10"/>
<feature type="chain" id="PRO_5023464229" description="S-adenosylmethionine decarboxylase alpha chain" evidence="10">
    <location>
        <begin position="430"/>
        <end position="507"/>
    </location>
</feature>
<comment type="similarity">
    <text evidence="10">Belongs to the prokaryotic AdoMetDC family. Type 1 subfamily.</text>
</comment>
<comment type="similarity">
    <text evidence="11">Belongs to the branched-chain polyamine synthase family.</text>
</comment>
<dbReference type="InterPro" id="IPR017716">
    <property type="entry name" value="S-AdoMet_deCOase_pro-enz"/>
</dbReference>
<dbReference type="GO" id="GO:0016765">
    <property type="term" value="F:transferase activity, transferring alkyl or aryl (other than methyl) groups"/>
    <property type="evidence" value="ECO:0007669"/>
    <property type="project" value="UniProtKB-UniRule"/>
</dbReference>
<evidence type="ECO:0000313" key="14">
    <source>
        <dbReference type="Proteomes" id="UP000197025"/>
    </source>
</evidence>
<evidence type="ECO:0000256" key="10">
    <source>
        <dbReference type="HAMAP-Rule" id="MF_00464"/>
    </source>
</evidence>
<evidence type="ECO:0000313" key="13">
    <source>
        <dbReference type="EMBL" id="SNB65970.1"/>
    </source>
</evidence>
<dbReference type="NCBIfam" id="TIGR03330">
    <property type="entry name" value="SAM_DCase_Bsu"/>
    <property type="match status" value="1"/>
</dbReference>
<evidence type="ECO:0000259" key="12">
    <source>
        <dbReference type="Pfam" id="PF01861"/>
    </source>
</evidence>
<dbReference type="AlphaFoldDB" id="A0A212R1V0"/>
<comment type="cofactor">
    <cofactor evidence="10">
        <name>pyruvate</name>
        <dbReference type="ChEBI" id="CHEBI:15361"/>
    </cofactor>
    <text evidence="10">Binds 1 pyruvoyl group covalently per subunit.</text>
</comment>
<sequence>MAGEILTLGRSELARLLRAIVREGDPWQAAGTAGLPFPRVVEGVQQLLRHGLLAFDGQRLHLTDRGQALARELGVQVAPEIRCAACGGTGVDLGFFAEVTRRYAELAQGRPEPLAAYDQGYQTIDSVMRRVALMVAQGDVEGKDIIVLGDDDLASLALALTGLPRSVVVIEIDRRLCDFIEQAARRAGLNITVYCRSLTERLPTELLGRFDTFLTDPTETEHGLLLFLEKGFMCLRKGEGHAGYFGITRIESNIGKWHVWQRELLSRHAITFTHILPDFSLYANWEDPDEQPIPDLPPFARPARTPWYRSTFFRVETLPEFQPPEDYVIEGGRELYEDEDAIDQVWRSPDVDMAITASVMTPAPTPFPTQLTLGRHIIAEFWKCRNREPLRGLKQVLEHAVRRAGATLLNMKIHRFVPDGFSALVLLAESHISLHAWPEYAYVAVDVFTCGEADPEVIVEVLKDYLQPEESAQITLERGLGPLMVLPALRVETETPSLRSSALPMGV</sequence>
<dbReference type="SUPFAM" id="SSF56276">
    <property type="entry name" value="S-adenosylmethionine decarboxylase"/>
    <property type="match status" value="1"/>
</dbReference>
<keyword evidence="9 10" id="KW-0670">Pyruvate</keyword>
<dbReference type="RefSeq" id="WP_088571295.1">
    <property type="nucleotide sequence ID" value="NZ_FYEK01000028.1"/>
</dbReference>